<dbReference type="Proteomes" id="UP000092993">
    <property type="component" value="Unassembled WGS sequence"/>
</dbReference>
<dbReference type="InterPro" id="IPR006357">
    <property type="entry name" value="HAD-SF_hydro_IIA"/>
</dbReference>
<sequence length="412" mass="45131">MSRRHFLSSCLRTPAPFSRCAHRALLHSSPPPKSSPLAFTLDIVCCHDLTHSITTLTLVASALSQDGVLLRGPEVLPATRRALAILEGANPMGIKIPYILLTNGGGVGEEVRSQRLSEKLGVPIHSSQIIQAHTVLKSIAAKYANDPVLVLGGKLDEIRQVAEGYGFKQAFTPLDVLAWNPSVWPFYDITPAERESTKVQMFSLPLRPRTDARQPADFSTIPITAVIVFHDPRNWALDIQILLDLIRSRGRIGAPHPPPGAAPCSSYSATRTSSGSPTSRSRASDRARSARRSRPCTRRVSRHACRAELTRFVHAGADGTTYPYVQFGKPTRATYEFAEAALKRRLAELQSSSAAQPSDPNIYMVGDNPESDIVGANAAGWTSILVHTGVYDPEHGPPTHRPRTKRRTWRPR</sequence>
<dbReference type="EMBL" id="LUGG01000033">
    <property type="protein sequence ID" value="OBZ66089.1"/>
    <property type="molecule type" value="Genomic_DNA"/>
</dbReference>
<dbReference type="PANTHER" id="PTHR14269:SF4">
    <property type="entry name" value="CAT EYE SYNDROME CRITICAL REGION PROTEIN 5"/>
    <property type="match status" value="1"/>
</dbReference>
<keyword evidence="3" id="KW-1185">Reference proteome</keyword>
<dbReference type="GO" id="GO:0005739">
    <property type="term" value="C:mitochondrion"/>
    <property type="evidence" value="ECO:0007669"/>
    <property type="project" value="TreeGrafter"/>
</dbReference>
<feature type="compositionally biased region" description="Basic residues" evidence="1">
    <location>
        <begin position="398"/>
        <end position="412"/>
    </location>
</feature>
<dbReference type="SUPFAM" id="SSF56784">
    <property type="entry name" value="HAD-like"/>
    <property type="match status" value="1"/>
</dbReference>
<evidence type="ECO:0000256" key="1">
    <source>
        <dbReference type="SAM" id="MobiDB-lite"/>
    </source>
</evidence>
<gene>
    <name evidence="2" type="ORF">A0H81_13973</name>
</gene>
<dbReference type="GO" id="GO:0016740">
    <property type="term" value="F:transferase activity"/>
    <property type="evidence" value="ECO:0007669"/>
    <property type="project" value="UniProtKB-KW"/>
</dbReference>
<dbReference type="AlphaFoldDB" id="A0A1C7LQ85"/>
<dbReference type="InterPro" id="IPR050324">
    <property type="entry name" value="CDP-alcohol_PTase-I"/>
</dbReference>
<dbReference type="STRING" id="5627.A0A1C7LQ85"/>
<reference evidence="2 3" key="1">
    <citation type="submission" date="2016-03" db="EMBL/GenBank/DDBJ databases">
        <title>Whole genome sequencing of Grifola frondosa 9006-11.</title>
        <authorList>
            <person name="Min B."/>
            <person name="Park H."/>
            <person name="Kim J.-G."/>
            <person name="Cho H."/>
            <person name="Oh Y.-L."/>
            <person name="Kong W.-S."/>
            <person name="Choi I.-G."/>
        </authorList>
    </citation>
    <scope>NUCLEOTIDE SEQUENCE [LARGE SCALE GENOMIC DNA]</scope>
    <source>
        <strain evidence="2 3">9006-11</strain>
    </source>
</reference>
<feature type="region of interest" description="Disordered" evidence="1">
    <location>
        <begin position="390"/>
        <end position="412"/>
    </location>
</feature>
<protein>
    <submittedName>
        <fullName evidence="2">Putative CDP-alcohol phosphatidyltransferase class-I family protein C22A12.08c</fullName>
    </submittedName>
</protein>
<organism evidence="2 3">
    <name type="scientific">Grifola frondosa</name>
    <name type="common">Maitake</name>
    <name type="synonym">Polyporus frondosus</name>
    <dbReference type="NCBI Taxonomy" id="5627"/>
    <lineage>
        <taxon>Eukaryota</taxon>
        <taxon>Fungi</taxon>
        <taxon>Dikarya</taxon>
        <taxon>Basidiomycota</taxon>
        <taxon>Agaricomycotina</taxon>
        <taxon>Agaricomycetes</taxon>
        <taxon>Polyporales</taxon>
        <taxon>Grifolaceae</taxon>
        <taxon>Grifola</taxon>
    </lineage>
</organism>
<name>A0A1C7LQ85_GRIFR</name>
<comment type="caution">
    <text evidence="2">The sequence shown here is derived from an EMBL/GenBank/DDBJ whole genome shotgun (WGS) entry which is preliminary data.</text>
</comment>
<dbReference type="OrthoDB" id="10251048at2759"/>
<evidence type="ECO:0000313" key="3">
    <source>
        <dbReference type="Proteomes" id="UP000092993"/>
    </source>
</evidence>
<accession>A0A1C7LQ85</accession>
<feature type="compositionally biased region" description="Basic residues" evidence="1">
    <location>
        <begin position="289"/>
        <end position="300"/>
    </location>
</feature>
<dbReference type="NCBIfam" id="TIGR01460">
    <property type="entry name" value="HAD-SF-IIA"/>
    <property type="match status" value="1"/>
</dbReference>
<dbReference type="InterPro" id="IPR023214">
    <property type="entry name" value="HAD_sf"/>
</dbReference>
<keyword evidence="2" id="KW-0808">Transferase</keyword>
<feature type="compositionally biased region" description="Low complexity" evidence="1">
    <location>
        <begin position="262"/>
        <end position="281"/>
    </location>
</feature>
<dbReference type="InterPro" id="IPR036412">
    <property type="entry name" value="HAD-like_sf"/>
</dbReference>
<proteinExistence type="predicted"/>
<dbReference type="Gene3D" id="3.40.50.1000">
    <property type="entry name" value="HAD superfamily/HAD-like"/>
    <property type="match status" value="2"/>
</dbReference>
<dbReference type="Pfam" id="PF13242">
    <property type="entry name" value="Hydrolase_like"/>
    <property type="match status" value="1"/>
</dbReference>
<dbReference type="GO" id="GO:0046474">
    <property type="term" value="P:glycerophospholipid biosynthetic process"/>
    <property type="evidence" value="ECO:0007669"/>
    <property type="project" value="TreeGrafter"/>
</dbReference>
<dbReference type="OMA" id="RDWASDQ"/>
<feature type="region of interest" description="Disordered" evidence="1">
    <location>
        <begin position="254"/>
        <end position="300"/>
    </location>
</feature>
<dbReference type="Pfam" id="PF13344">
    <property type="entry name" value="Hydrolase_6"/>
    <property type="match status" value="1"/>
</dbReference>
<dbReference type="PANTHER" id="PTHR14269">
    <property type="entry name" value="CDP-DIACYLGLYCEROL--GLYCEROL-3-PHOSPHATE 3-PHOSPHATIDYLTRANSFERASE-RELATED"/>
    <property type="match status" value="1"/>
</dbReference>
<evidence type="ECO:0000313" key="2">
    <source>
        <dbReference type="EMBL" id="OBZ66089.1"/>
    </source>
</evidence>